<keyword evidence="3" id="KW-1185">Reference proteome</keyword>
<proteinExistence type="predicted"/>
<evidence type="ECO:0000256" key="1">
    <source>
        <dbReference type="SAM" id="MobiDB-lite"/>
    </source>
</evidence>
<feature type="region of interest" description="Disordered" evidence="1">
    <location>
        <begin position="1"/>
        <end position="39"/>
    </location>
</feature>
<name>A8ZL27_ACAM1</name>
<dbReference type="HOGENOM" id="CLU_3303010_0_0_3"/>
<sequence>MNHENHLNCSSVDQRNPSGVLSSAHPSEPSEGRSVRNWN</sequence>
<dbReference type="KEGG" id="amr:AM1_A0377"/>
<dbReference type="AlphaFoldDB" id="A8ZL27"/>
<evidence type="ECO:0000313" key="3">
    <source>
        <dbReference type="Proteomes" id="UP000000268"/>
    </source>
</evidence>
<gene>
    <name evidence="2" type="ordered locus">AM1_A0377</name>
</gene>
<reference evidence="2 3" key="1">
    <citation type="journal article" date="2008" name="Proc. Natl. Acad. Sci. U.S.A.">
        <title>Niche adaptation and genome expansion in the chlorophyll d-producing cyanobacterium Acaryochloris marina.</title>
        <authorList>
            <person name="Swingley W.D."/>
            <person name="Chen M."/>
            <person name="Cheung P.C."/>
            <person name="Conrad A.L."/>
            <person name="Dejesa L.C."/>
            <person name="Hao J."/>
            <person name="Honchak B.M."/>
            <person name="Karbach L.E."/>
            <person name="Kurdoglu A."/>
            <person name="Lahiri S."/>
            <person name="Mastrian S.D."/>
            <person name="Miyashita H."/>
            <person name="Page L."/>
            <person name="Ramakrishna P."/>
            <person name="Satoh S."/>
            <person name="Sattley W.M."/>
            <person name="Shimada Y."/>
            <person name="Taylor H.L."/>
            <person name="Tomo T."/>
            <person name="Tsuchiya T."/>
            <person name="Wang Z.T."/>
            <person name="Raymond J."/>
            <person name="Mimuro M."/>
            <person name="Blankenship R.E."/>
            <person name="Touchman J.W."/>
        </authorList>
    </citation>
    <scope>NUCLEOTIDE SEQUENCE [LARGE SCALE GENOMIC DNA]</scope>
    <source>
        <strain evidence="3">MBIC 11017</strain>
        <plasmid evidence="3">Plasmid pREB1</plasmid>
    </source>
</reference>
<geneLocation type="plasmid" evidence="2 3">
    <name>pREB1</name>
</geneLocation>
<dbReference type="Proteomes" id="UP000000268">
    <property type="component" value="Plasmid pREB1"/>
</dbReference>
<organism evidence="2 3">
    <name type="scientific">Acaryochloris marina (strain MBIC 11017)</name>
    <dbReference type="NCBI Taxonomy" id="329726"/>
    <lineage>
        <taxon>Bacteria</taxon>
        <taxon>Bacillati</taxon>
        <taxon>Cyanobacteriota</taxon>
        <taxon>Cyanophyceae</taxon>
        <taxon>Acaryochloridales</taxon>
        <taxon>Acaryochloridaceae</taxon>
        <taxon>Acaryochloris</taxon>
    </lineage>
</organism>
<feature type="compositionally biased region" description="Basic and acidic residues" evidence="1">
    <location>
        <begin position="28"/>
        <end position="39"/>
    </location>
</feature>
<feature type="compositionally biased region" description="Polar residues" evidence="1">
    <location>
        <begin position="7"/>
        <end position="25"/>
    </location>
</feature>
<protein>
    <submittedName>
        <fullName evidence="2">Uncharacterized protein</fullName>
    </submittedName>
</protein>
<accession>A8ZL27</accession>
<evidence type="ECO:0000313" key="2">
    <source>
        <dbReference type="EMBL" id="ABW31495.1"/>
    </source>
</evidence>
<dbReference type="EMBL" id="CP000838">
    <property type="protein sequence ID" value="ABW31495.1"/>
    <property type="molecule type" value="Genomic_DNA"/>
</dbReference>
<keyword evidence="2" id="KW-0614">Plasmid</keyword>